<evidence type="ECO:0000256" key="2">
    <source>
        <dbReference type="ARBA" id="ARBA00022475"/>
    </source>
</evidence>
<evidence type="ECO:0000256" key="3">
    <source>
        <dbReference type="ARBA" id="ARBA00022692"/>
    </source>
</evidence>
<evidence type="ECO:0000256" key="4">
    <source>
        <dbReference type="ARBA" id="ARBA00022989"/>
    </source>
</evidence>
<keyword evidence="4 6" id="KW-1133">Transmembrane helix</keyword>
<evidence type="ECO:0008006" key="10">
    <source>
        <dbReference type="Google" id="ProtNLM"/>
    </source>
</evidence>
<dbReference type="InterPro" id="IPR018513">
    <property type="entry name" value="Cell_synthase_bac"/>
</dbReference>
<dbReference type="PANTHER" id="PTHR39083:SF1">
    <property type="entry name" value="CYCLIC DI-GMP-BINDING PROTEIN"/>
    <property type="match status" value="1"/>
</dbReference>
<evidence type="ECO:0000313" key="8">
    <source>
        <dbReference type="EMBL" id="UTT43554.1"/>
    </source>
</evidence>
<reference evidence="8" key="1">
    <citation type="submission" date="2022-07" db="EMBL/GenBank/DDBJ databases">
        <title>Complete genome of CX2.</title>
        <authorList>
            <person name="Cao G."/>
        </authorList>
    </citation>
    <scope>NUCLEOTIDE SEQUENCE</scope>
    <source>
        <strain evidence="8">CX2</strain>
    </source>
</reference>
<evidence type="ECO:0000313" key="9">
    <source>
        <dbReference type="Proteomes" id="UP001060325"/>
    </source>
</evidence>
<name>A0ABY5FPL0_9BACL</name>
<keyword evidence="5 6" id="KW-0472">Membrane</keyword>
<evidence type="ECO:0000256" key="6">
    <source>
        <dbReference type="SAM" id="Phobius"/>
    </source>
</evidence>
<dbReference type="PANTHER" id="PTHR39083">
    <property type="entry name" value="CYCLIC DI-GMP-BINDING PROTEIN"/>
    <property type="match status" value="1"/>
</dbReference>
<dbReference type="RefSeq" id="WP_255177929.1">
    <property type="nucleotide sequence ID" value="NZ_CP101462.1"/>
</dbReference>
<feature type="signal peptide" evidence="7">
    <location>
        <begin position="1"/>
        <end position="24"/>
    </location>
</feature>
<accession>A0ABY5FPL0</accession>
<feature type="chain" id="PRO_5046329284" description="Cellulose synthase subunit" evidence="7">
    <location>
        <begin position="25"/>
        <end position="681"/>
    </location>
</feature>
<protein>
    <recommendedName>
        <fullName evidence="10">Cellulose synthase subunit</fullName>
    </recommendedName>
</protein>
<feature type="transmembrane region" description="Helical" evidence="6">
    <location>
        <begin position="654"/>
        <end position="674"/>
    </location>
</feature>
<comment type="subcellular location">
    <subcellularLocation>
        <location evidence="1">Cell membrane</location>
        <topology evidence="1">Single-pass membrane protein</topology>
    </subcellularLocation>
</comment>
<dbReference type="EMBL" id="CP101462">
    <property type="protein sequence ID" value="UTT43554.1"/>
    <property type="molecule type" value="Genomic_DNA"/>
</dbReference>
<keyword evidence="3 6" id="KW-0812">Transmembrane</keyword>
<dbReference type="Proteomes" id="UP001060325">
    <property type="component" value="Chromosome"/>
</dbReference>
<keyword evidence="2" id="KW-1003">Cell membrane</keyword>
<evidence type="ECO:0000256" key="7">
    <source>
        <dbReference type="SAM" id="SignalP"/>
    </source>
</evidence>
<keyword evidence="9" id="KW-1185">Reference proteome</keyword>
<evidence type="ECO:0000256" key="1">
    <source>
        <dbReference type="ARBA" id="ARBA00004162"/>
    </source>
</evidence>
<dbReference type="Gene3D" id="2.60.120.260">
    <property type="entry name" value="Galactose-binding domain-like"/>
    <property type="match status" value="2"/>
</dbReference>
<gene>
    <name evidence="8" type="ORF">NMQ00_03370</name>
</gene>
<keyword evidence="7" id="KW-0732">Signal</keyword>
<organism evidence="8 9">
    <name type="scientific">Exiguobacterium aurantiacum</name>
    <dbReference type="NCBI Taxonomy" id="33987"/>
    <lineage>
        <taxon>Bacteria</taxon>
        <taxon>Bacillati</taxon>
        <taxon>Bacillota</taxon>
        <taxon>Bacilli</taxon>
        <taxon>Bacillales</taxon>
        <taxon>Bacillales Family XII. Incertae Sedis</taxon>
        <taxon>Exiguobacterium</taxon>
    </lineage>
</organism>
<proteinExistence type="predicted"/>
<evidence type="ECO:0000256" key="5">
    <source>
        <dbReference type="ARBA" id="ARBA00023136"/>
    </source>
</evidence>
<sequence>MKFSISILLSGILFFTAFALPVHASGEITSPLPIKSADSISERALTITDDILPGETSSRTYTYTVLRDETASKSKFLSLEWSHSELLIPPSAVTIEIDGEPIRSIALSKDSAEDRVTIPLRDEHLTKGTHEITVRFTGILRGRMCDTGNTSGSWFTVRSSSFVSIGNKTNLSLNEYSSTFTQTFNETLTLVLPDRPDAASYEATLLLYRQLKNDASDSDNVLIRYERQLKSFKGNYIFVGEKDGFTGPVATLIDDLDTSLEDDEMLLQRVNLVDKGNSVDALFVLTNNSESFEGKLDHLLLERHRQQFDGEKLILSSIPASQATENVVSLRTLGASDLIMSGAQAKSANYFYPLPVIDTASSVEIDVSYKLSESLTVKEGEQSTAELIAWINNVPHSIPLDNDPDDMGFYHHKVRVAASTLERATFLDVSFEARGLRSEAPCTDNDVDRWIYVSSDSEVTLPTSNGNTNNEVFLNMASLFATEKGVVLVVPDDDSLSTLKNVATVISGLPVTPLTHQVEVVRAAELDESILEDRSVMFVGNPEDAAILKEKQEDWIVSGDKGIDLTQYGFTPETSAEYAWIQPSPWNTDRALVVIATTDSIDASLMQTLAFPNETFSVAVKNQNGAIFTNSSTISDQADAINTDVAETRSTNSIWYFVGFVVLIALTVGLLLMMRRRKKSS</sequence>